<dbReference type="InterPro" id="IPR038379">
    <property type="entry name" value="SecE_sf"/>
</dbReference>
<evidence type="ECO:0000313" key="10">
    <source>
        <dbReference type="EMBL" id="OHA46290.1"/>
    </source>
</evidence>
<keyword evidence="7 9" id="KW-0811">Translocation</keyword>
<keyword evidence="8 9" id="KW-0472">Membrane</keyword>
<dbReference type="AlphaFoldDB" id="A0A1G2PD72"/>
<gene>
    <name evidence="9" type="primary">secE</name>
    <name evidence="10" type="ORF">A2828_00735</name>
</gene>
<evidence type="ECO:0000256" key="6">
    <source>
        <dbReference type="ARBA" id="ARBA00022989"/>
    </source>
</evidence>
<sequence>MFKFVSPIIQYLREVVQELRKVSWLDRKQLVAYTFVVIIGSLFVGLILGGLDFVFQQAITRFIDLTI</sequence>
<dbReference type="InterPro" id="IPR001901">
    <property type="entry name" value="Translocase_SecE/Sec61-g"/>
</dbReference>
<comment type="subcellular location">
    <subcellularLocation>
        <location evidence="9">Cell membrane</location>
        <topology evidence="9">Single-pass membrane protein</topology>
    </subcellularLocation>
    <subcellularLocation>
        <location evidence="1">Membrane</location>
    </subcellularLocation>
</comment>
<dbReference type="EMBL" id="MHSR01000017">
    <property type="protein sequence ID" value="OHA46290.1"/>
    <property type="molecule type" value="Genomic_DNA"/>
</dbReference>
<dbReference type="NCBIfam" id="TIGR00964">
    <property type="entry name" value="secE_bact"/>
    <property type="match status" value="1"/>
</dbReference>
<reference evidence="10 11" key="1">
    <citation type="journal article" date="2016" name="Nat. Commun.">
        <title>Thousands of microbial genomes shed light on interconnected biogeochemical processes in an aquifer system.</title>
        <authorList>
            <person name="Anantharaman K."/>
            <person name="Brown C.T."/>
            <person name="Hug L.A."/>
            <person name="Sharon I."/>
            <person name="Castelle C.J."/>
            <person name="Probst A.J."/>
            <person name="Thomas B.C."/>
            <person name="Singh A."/>
            <person name="Wilkins M.J."/>
            <person name="Karaoz U."/>
            <person name="Brodie E.L."/>
            <person name="Williams K.H."/>
            <person name="Hubbard S.S."/>
            <person name="Banfield J.F."/>
        </authorList>
    </citation>
    <scope>NUCLEOTIDE SEQUENCE [LARGE SCALE GENOMIC DNA]</scope>
</reference>
<evidence type="ECO:0000256" key="4">
    <source>
        <dbReference type="ARBA" id="ARBA00022692"/>
    </source>
</evidence>
<accession>A0A1G2PD72</accession>
<comment type="caution">
    <text evidence="10">The sequence shown here is derived from an EMBL/GenBank/DDBJ whole genome shotgun (WGS) entry which is preliminary data.</text>
</comment>
<feature type="transmembrane region" description="Helical" evidence="9">
    <location>
        <begin position="30"/>
        <end position="55"/>
    </location>
</feature>
<dbReference type="Gene3D" id="1.20.5.1030">
    <property type="entry name" value="Preprotein translocase secy subunit"/>
    <property type="match status" value="1"/>
</dbReference>
<comment type="subunit">
    <text evidence="9">Component of the Sec protein translocase complex. Heterotrimer consisting of SecY, SecE and SecG subunits. The heterotrimers can form oligomers, although 1 heterotrimer is thought to be able to translocate proteins. Interacts with the ribosome. Interacts with SecDF, and other proteins may be involved. Interacts with SecA.</text>
</comment>
<evidence type="ECO:0000256" key="8">
    <source>
        <dbReference type="ARBA" id="ARBA00023136"/>
    </source>
</evidence>
<dbReference type="PANTHER" id="PTHR33910:SF1">
    <property type="entry name" value="PROTEIN TRANSLOCASE SUBUNIT SECE"/>
    <property type="match status" value="1"/>
</dbReference>
<dbReference type="Pfam" id="PF00584">
    <property type="entry name" value="SecE"/>
    <property type="match status" value="1"/>
</dbReference>
<name>A0A1G2PD72_9BACT</name>
<evidence type="ECO:0000256" key="3">
    <source>
        <dbReference type="ARBA" id="ARBA00022475"/>
    </source>
</evidence>
<evidence type="ECO:0000256" key="9">
    <source>
        <dbReference type="HAMAP-Rule" id="MF_00422"/>
    </source>
</evidence>
<evidence type="ECO:0000256" key="2">
    <source>
        <dbReference type="ARBA" id="ARBA00022448"/>
    </source>
</evidence>
<comment type="similarity">
    <text evidence="9">Belongs to the SecE/SEC61-gamma family.</text>
</comment>
<comment type="function">
    <text evidence="9">Essential subunit of the Sec protein translocation channel SecYEG. Clamps together the 2 halves of SecY. May contact the channel plug during translocation.</text>
</comment>
<dbReference type="GO" id="GO:0008320">
    <property type="term" value="F:protein transmembrane transporter activity"/>
    <property type="evidence" value="ECO:0007669"/>
    <property type="project" value="UniProtKB-UniRule"/>
</dbReference>
<keyword evidence="5 9" id="KW-0653">Protein transport</keyword>
<organism evidence="10 11">
    <name type="scientific">Candidatus Terrybacteria bacterium RIFCSPHIGHO2_01_FULL_43_35</name>
    <dbReference type="NCBI Taxonomy" id="1802361"/>
    <lineage>
        <taxon>Bacteria</taxon>
        <taxon>Candidatus Terryibacteriota</taxon>
    </lineage>
</organism>
<dbReference type="GO" id="GO:0006605">
    <property type="term" value="P:protein targeting"/>
    <property type="evidence" value="ECO:0007669"/>
    <property type="project" value="UniProtKB-UniRule"/>
</dbReference>
<keyword evidence="3 9" id="KW-1003">Cell membrane</keyword>
<protein>
    <recommendedName>
        <fullName evidence="9">Protein translocase subunit SecE</fullName>
    </recommendedName>
</protein>
<evidence type="ECO:0000256" key="5">
    <source>
        <dbReference type="ARBA" id="ARBA00022927"/>
    </source>
</evidence>
<dbReference type="GO" id="GO:0043952">
    <property type="term" value="P:protein transport by the Sec complex"/>
    <property type="evidence" value="ECO:0007669"/>
    <property type="project" value="UniProtKB-UniRule"/>
</dbReference>
<keyword evidence="2 9" id="KW-0813">Transport</keyword>
<dbReference type="GO" id="GO:0005886">
    <property type="term" value="C:plasma membrane"/>
    <property type="evidence" value="ECO:0007669"/>
    <property type="project" value="UniProtKB-SubCell"/>
</dbReference>
<dbReference type="GO" id="GO:0009306">
    <property type="term" value="P:protein secretion"/>
    <property type="evidence" value="ECO:0007669"/>
    <property type="project" value="UniProtKB-UniRule"/>
</dbReference>
<evidence type="ECO:0000256" key="1">
    <source>
        <dbReference type="ARBA" id="ARBA00004370"/>
    </source>
</evidence>
<dbReference type="InterPro" id="IPR005807">
    <property type="entry name" value="SecE_bac"/>
</dbReference>
<proteinExistence type="inferred from homology"/>
<keyword evidence="4 9" id="KW-0812">Transmembrane</keyword>
<dbReference type="Proteomes" id="UP000178869">
    <property type="component" value="Unassembled WGS sequence"/>
</dbReference>
<keyword evidence="6 9" id="KW-1133">Transmembrane helix</keyword>
<evidence type="ECO:0000256" key="7">
    <source>
        <dbReference type="ARBA" id="ARBA00023010"/>
    </source>
</evidence>
<dbReference type="HAMAP" id="MF_00422">
    <property type="entry name" value="SecE"/>
    <property type="match status" value="1"/>
</dbReference>
<dbReference type="PANTHER" id="PTHR33910">
    <property type="entry name" value="PROTEIN TRANSLOCASE SUBUNIT SECE"/>
    <property type="match status" value="1"/>
</dbReference>
<dbReference type="GO" id="GO:0065002">
    <property type="term" value="P:intracellular protein transmembrane transport"/>
    <property type="evidence" value="ECO:0007669"/>
    <property type="project" value="UniProtKB-UniRule"/>
</dbReference>
<evidence type="ECO:0000313" key="11">
    <source>
        <dbReference type="Proteomes" id="UP000178869"/>
    </source>
</evidence>